<accession>A0A1S3Y6K7</accession>
<name>A0A1S3Y6K7_TOBAC</name>
<dbReference type="PaxDb" id="4097-A0A1S3Y6K7"/>
<proteinExistence type="predicted"/>
<dbReference type="PANTHER" id="PTHR11439:SF484">
    <property type="entry name" value="REVERSE TRANSCRIPTASE TY1_COPIA-TYPE DOMAIN-CONTAINING PROTEIN"/>
    <property type="match status" value="1"/>
</dbReference>
<dbReference type="RefSeq" id="XP_016447755.1">
    <property type="nucleotide sequence ID" value="XM_016592269.1"/>
</dbReference>
<gene>
    <name evidence="2" type="primary">LOC107772796</name>
</gene>
<evidence type="ECO:0000313" key="2">
    <source>
        <dbReference type="RefSeq" id="XP_016447755.1"/>
    </source>
</evidence>
<organism evidence="2">
    <name type="scientific">Nicotiana tabacum</name>
    <name type="common">Common tobacco</name>
    <dbReference type="NCBI Taxonomy" id="4097"/>
    <lineage>
        <taxon>Eukaryota</taxon>
        <taxon>Viridiplantae</taxon>
        <taxon>Streptophyta</taxon>
        <taxon>Embryophyta</taxon>
        <taxon>Tracheophyta</taxon>
        <taxon>Spermatophyta</taxon>
        <taxon>Magnoliopsida</taxon>
        <taxon>eudicotyledons</taxon>
        <taxon>Gunneridae</taxon>
        <taxon>Pentapetalae</taxon>
        <taxon>asterids</taxon>
        <taxon>lamiids</taxon>
        <taxon>Solanales</taxon>
        <taxon>Solanaceae</taxon>
        <taxon>Nicotianoideae</taxon>
        <taxon>Nicotianeae</taxon>
        <taxon>Nicotiana</taxon>
    </lineage>
</organism>
<dbReference type="OMA" id="VVHIVRY"/>
<sequence>MTGCRPVDTPMDPTKSKLLSGQGEPLSDPARYKRLGCKLNYLTVTRHDISFLVSVVSQFMDSPNDSHRDAVVHIVRYIKSAPGKGLLFEDEAMSRSLDTQMLIGQDHLLIDVLCLDIVF</sequence>
<dbReference type="OrthoDB" id="414945at2759"/>
<feature type="region of interest" description="Disordered" evidence="1">
    <location>
        <begin position="1"/>
        <end position="26"/>
    </location>
</feature>
<dbReference type="KEGG" id="nta:107772796"/>
<dbReference type="PANTHER" id="PTHR11439">
    <property type="entry name" value="GAG-POL-RELATED RETROTRANSPOSON"/>
    <property type="match status" value="1"/>
</dbReference>
<dbReference type="AlphaFoldDB" id="A0A1S3Y6K7"/>
<reference evidence="2" key="1">
    <citation type="submission" date="2025-08" db="UniProtKB">
        <authorList>
            <consortium name="RefSeq"/>
        </authorList>
    </citation>
    <scope>IDENTIFICATION</scope>
</reference>
<evidence type="ECO:0000256" key="1">
    <source>
        <dbReference type="SAM" id="MobiDB-lite"/>
    </source>
</evidence>
<protein>
    <submittedName>
        <fullName evidence="2">Uncharacterized mitochondrial protein AtMg00810-like</fullName>
    </submittedName>
</protein>